<accession>A0A7S1NKS9</accession>
<dbReference type="AlphaFoldDB" id="A0A7S1NKS9"/>
<feature type="region of interest" description="Disordered" evidence="5">
    <location>
        <begin position="1"/>
        <end position="80"/>
    </location>
</feature>
<dbReference type="PROSITE" id="PS50082">
    <property type="entry name" value="WD_REPEATS_2"/>
    <property type="match status" value="4"/>
</dbReference>
<keyword evidence="2" id="KW-0677">Repeat</keyword>
<name>A0A7S1NKS9_9EUGL</name>
<keyword evidence="3" id="KW-0687">Ribonucleoprotein</keyword>
<dbReference type="SMART" id="SM00320">
    <property type="entry name" value="WD40"/>
    <property type="match status" value="6"/>
</dbReference>
<feature type="repeat" description="WD" evidence="4">
    <location>
        <begin position="188"/>
        <end position="229"/>
    </location>
</feature>
<evidence type="ECO:0000256" key="2">
    <source>
        <dbReference type="ARBA" id="ARBA00022737"/>
    </source>
</evidence>
<organism evidence="6">
    <name type="scientific">Eutreptiella gymnastica</name>
    <dbReference type="NCBI Taxonomy" id="73025"/>
    <lineage>
        <taxon>Eukaryota</taxon>
        <taxon>Discoba</taxon>
        <taxon>Euglenozoa</taxon>
        <taxon>Euglenida</taxon>
        <taxon>Spirocuta</taxon>
        <taxon>Euglenophyceae</taxon>
        <taxon>Eutreptiales</taxon>
        <taxon>Eutreptiaceae</taxon>
        <taxon>Eutreptiella</taxon>
    </lineage>
</organism>
<dbReference type="InterPro" id="IPR001680">
    <property type="entry name" value="WD40_rpt"/>
</dbReference>
<dbReference type="PANTHER" id="PTHR19848">
    <property type="entry name" value="WD40 REPEAT PROTEIN"/>
    <property type="match status" value="1"/>
</dbReference>
<protein>
    <recommendedName>
        <fullName evidence="7">Guanine nucleotide-binding protein subunit beta-like protein</fullName>
    </recommendedName>
</protein>
<dbReference type="Pfam" id="PF00400">
    <property type="entry name" value="WD40"/>
    <property type="match status" value="6"/>
</dbReference>
<feature type="repeat" description="WD" evidence="4">
    <location>
        <begin position="146"/>
        <end position="187"/>
    </location>
</feature>
<evidence type="ECO:0000313" key="6">
    <source>
        <dbReference type="EMBL" id="CAD9027385.1"/>
    </source>
</evidence>
<dbReference type="CDD" id="cd00200">
    <property type="entry name" value="WD40"/>
    <property type="match status" value="1"/>
</dbReference>
<dbReference type="Gene3D" id="2.130.10.10">
    <property type="entry name" value="YVTN repeat-like/Quinoprotein amine dehydrogenase"/>
    <property type="match status" value="2"/>
</dbReference>
<keyword evidence="3" id="KW-0689">Ribosomal protein</keyword>
<evidence type="ECO:0000256" key="1">
    <source>
        <dbReference type="ARBA" id="ARBA00022574"/>
    </source>
</evidence>
<feature type="repeat" description="WD" evidence="4">
    <location>
        <begin position="230"/>
        <end position="271"/>
    </location>
</feature>
<dbReference type="InterPro" id="IPR019775">
    <property type="entry name" value="WD40_repeat_CS"/>
</dbReference>
<dbReference type="PROSITE" id="PS00678">
    <property type="entry name" value="WD_REPEATS_1"/>
    <property type="match status" value="1"/>
</dbReference>
<dbReference type="PRINTS" id="PR00320">
    <property type="entry name" value="GPROTEINBRPT"/>
</dbReference>
<feature type="compositionally biased region" description="Basic and acidic residues" evidence="5">
    <location>
        <begin position="18"/>
        <end position="27"/>
    </location>
</feature>
<dbReference type="PROSITE" id="PS50294">
    <property type="entry name" value="WD_REPEATS_REGION"/>
    <property type="match status" value="3"/>
</dbReference>
<dbReference type="InterPro" id="IPR036322">
    <property type="entry name" value="WD40_repeat_dom_sf"/>
</dbReference>
<proteinExistence type="predicted"/>
<evidence type="ECO:0008006" key="7">
    <source>
        <dbReference type="Google" id="ProtNLM"/>
    </source>
</evidence>
<sequence>MGCTPSIRQPAARYPSRKATEQWEETKASSAKTGGVEDDDANANGDLSQSSARLGDGDSPADYPQPNAQTTSPPHRKHRGVNEYVVRERSQRLQIGNYSVTTLIGQSKAIKICTLAPDETKLATACLRDNIIFLWDLLTHKPVMMLDGHDDGVLCCAFSPDSRLLVSGSIDNTLIVFDVSIGKLLHRLQGHQYLVCTCGFSCDGSLIVSGSGDNSLIIWSAKSGLPLGKLEGHSKIVSCCSFSPDGNYILSASADRTLILWDTSTGDKHRQLRVHFDVVLSCCYSADGSRIVSNDKRAMKVWDALTGAQIFSLPMTQSSLSTDGSYGIRTPPERRFNLCVFSPDGKNVISCASDKTVTIWDPDTGEEVLCFYTRHPAIALSAGPYSLVAFGDEVGNIYIAKLDTFLPKKQLEMLQAEYRMGESTPGWHGPSTAWGFSPGISRAQPF</sequence>
<gene>
    <name evidence="6" type="ORF">EGYM00392_LOCUS38517</name>
</gene>
<dbReference type="SUPFAM" id="SSF50978">
    <property type="entry name" value="WD40 repeat-like"/>
    <property type="match status" value="1"/>
</dbReference>
<feature type="repeat" description="WD" evidence="4">
    <location>
        <begin position="341"/>
        <end position="370"/>
    </location>
</feature>
<evidence type="ECO:0000256" key="4">
    <source>
        <dbReference type="PROSITE-ProRule" id="PRU00221"/>
    </source>
</evidence>
<dbReference type="EMBL" id="HBGA01103900">
    <property type="protein sequence ID" value="CAD9027385.1"/>
    <property type="molecule type" value="Transcribed_RNA"/>
</dbReference>
<dbReference type="PANTHER" id="PTHR19848:SF8">
    <property type="entry name" value="F-BOX AND WD REPEAT DOMAIN CONTAINING 7"/>
    <property type="match status" value="1"/>
</dbReference>
<reference evidence="6" key="1">
    <citation type="submission" date="2021-01" db="EMBL/GenBank/DDBJ databases">
        <authorList>
            <person name="Corre E."/>
            <person name="Pelletier E."/>
            <person name="Niang G."/>
            <person name="Scheremetjew M."/>
            <person name="Finn R."/>
            <person name="Kale V."/>
            <person name="Holt S."/>
            <person name="Cochrane G."/>
            <person name="Meng A."/>
            <person name="Brown T."/>
            <person name="Cohen L."/>
        </authorList>
    </citation>
    <scope>NUCLEOTIDE SEQUENCE</scope>
    <source>
        <strain evidence="6">NIES-381</strain>
    </source>
</reference>
<dbReference type="InterPro" id="IPR020472">
    <property type="entry name" value="WD40_PAC1"/>
</dbReference>
<keyword evidence="1 4" id="KW-0853">WD repeat</keyword>
<dbReference type="InterPro" id="IPR015943">
    <property type="entry name" value="WD40/YVTN_repeat-like_dom_sf"/>
</dbReference>
<evidence type="ECO:0000256" key="5">
    <source>
        <dbReference type="SAM" id="MobiDB-lite"/>
    </source>
</evidence>
<dbReference type="GO" id="GO:0005840">
    <property type="term" value="C:ribosome"/>
    <property type="evidence" value="ECO:0007669"/>
    <property type="project" value="UniProtKB-KW"/>
</dbReference>
<evidence type="ECO:0000256" key="3">
    <source>
        <dbReference type="ARBA" id="ARBA00022980"/>
    </source>
</evidence>